<dbReference type="GO" id="GO:0004252">
    <property type="term" value="F:serine-type endopeptidase activity"/>
    <property type="evidence" value="ECO:0007669"/>
    <property type="project" value="InterPro"/>
</dbReference>
<comment type="caution">
    <text evidence="5">The sequence shown here is derived from an EMBL/GenBank/DDBJ whole genome shotgun (WGS) entry which is preliminary data.</text>
</comment>
<sequence>HTVAISNSWGGTDMTDATWTSDLQQAAAMGISVFASSGDSGNSGSGGAAPSFPATASYNTYGATAVGGLATTVSGTASTDGSGTTGISTESVWYNTPNAGDGSQGGVSTVYAEPSWQKASSDANSVITGASATTGVSSGRGVPDVAADGANMEIWITYSGSTGYQELWGTSVASPLEAGLFATMDYSVGHKLGFANPLIYQLAQAEYNGSYSSSKPFYFVSNGSNALFSANNGYSLAVGWGSINAYNFVQDITSSTPSPTSYPVTFTESGLASGTSWSATFNGQTSTSTSTTVSFSVVDGTYSYTIGAVSGYTSSPSSGSVTVSGASQGVSITFSPTTTTYPVGTYVIVNATSANIYLYTLPEAEKFTVANTVTVNNVVMYLGGGSGTVSFSIGTSLWGSQVVGTTNVIVGSSTGWVQVFFPHVTLSSGTNYFLNVKLVSGSTQWGYTSSPSVDTGALQDYWYSGSTLTHDNSYPDIFSIGYNTHSTAAILGQMFSSEQYLGATP</sequence>
<protein>
    <submittedName>
        <fullName evidence="5">Pro-kumamolisin, activation domain family</fullName>
    </submittedName>
</protein>
<feature type="domain" description="Peptidase S53" evidence="4">
    <location>
        <begin position="1"/>
        <end position="255"/>
    </location>
</feature>
<reference evidence="5" key="2">
    <citation type="journal article" date="2014" name="ISME J.">
        <title>Microbial stratification in low pH oxic and suboxic macroscopic growths along an acid mine drainage.</title>
        <authorList>
            <person name="Mendez-Garcia C."/>
            <person name="Mesa V."/>
            <person name="Sprenger R.R."/>
            <person name="Richter M."/>
            <person name="Diez M.S."/>
            <person name="Solano J."/>
            <person name="Bargiela R."/>
            <person name="Golyshina O.V."/>
            <person name="Manteca A."/>
            <person name="Ramos J.L."/>
            <person name="Gallego J.R."/>
            <person name="Llorente I."/>
            <person name="Martins Dos Santos V.A."/>
            <person name="Jensen O.N."/>
            <person name="Pelaez A.I."/>
            <person name="Sanchez J."/>
            <person name="Ferrer M."/>
        </authorList>
    </citation>
    <scope>NUCLEOTIDE SEQUENCE</scope>
</reference>
<evidence type="ECO:0000256" key="2">
    <source>
        <dbReference type="ARBA" id="ARBA00022801"/>
    </source>
</evidence>
<evidence type="ECO:0000256" key="1">
    <source>
        <dbReference type="ARBA" id="ARBA00022670"/>
    </source>
</evidence>
<dbReference type="EMBL" id="AUZX01000753">
    <property type="protein sequence ID" value="EQD80338.1"/>
    <property type="molecule type" value="Genomic_DNA"/>
</dbReference>
<keyword evidence="2" id="KW-0378">Hydrolase</keyword>
<evidence type="ECO:0000256" key="3">
    <source>
        <dbReference type="ARBA" id="ARBA00022825"/>
    </source>
</evidence>
<feature type="non-terminal residue" evidence="5">
    <location>
        <position position="1"/>
    </location>
</feature>
<dbReference type="InterPro" id="IPR023828">
    <property type="entry name" value="Peptidase_S8_Ser-AS"/>
</dbReference>
<dbReference type="SUPFAM" id="SSF52743">
    <property type="entry name" value="Subtilisin-like"/>
    <property type="match status" value="1"/>
</dbReference>
<dbReference type="InterPro" id="IPR030400">
    <property type="entry name" value="Sedolisin_dom"/>
</dbReference>
<dbReference type="AlphaFoldDB" id="T1CFB7"/>
<dbReference type="GO" id="GO:0006508">
    <property type="term" value="P:proteolysis"/>
    <property type="evidence" value="ECO:0007669"/>
    <property type="project" value="UniProtKB-KW"/>
</dbReference>
<dbReference type="Gene3D" id="3.40.50.200">
    <property type="entry name" value="Peptidase S8/S53 domain"/>
    <property type="match status" value="1"/>
</dbReference>
<feature type="non-terminal residue" evidence="5">
    <location>
        <position position="505"/>
    </location>
</feature>
<dbReference type="PROSITE" id="PS51695">
    <property type="entry name" value="SEDOLISIN"/>
    <property type="match status" value="1"/>
</dbReference>
<proteinExistence type="predicted"/>
<dbReference type="InterPro" id="IPR050819">
    <property type="entry name" value="Tripeptidyl-peptidase_I"/>
</dbReference>
<dbReference type="PANTHER" id="PTHR14218">
    <property type="entry name" value="PROTEASE S8 TRIPEPTIDYL PEPTIDASE I CLN2"/>
    <property type="match status" value="1"/>
</dbReference>
<keyword evidence="1" id="KW-0645">Protease</keyword>
<keyword evidence="3" id="KW-0720">Serine protease</keyword>
<name>T1CFB7_9ZZZZ</name>
<organism evidence="5">
    <name type="scientific">mine drainage metagenome</name>
    <dbReference type="NCBI Taxonomy" id="410659"/>
    <lineage>
        <taxon>unclassified sequences</taxon>
        <taxon>metagenomes</taxon>
        <taxon>ecological metagenomes</taxon>
    </lineage>
</organism>
<dbReference type="PROSITE" id="PS00138">
    <property type="entry name" value="SUBTILASE_SER"/>
    <property type="match status" value="1"/>
</dbReference>
<reference evidence="5" key="1">
    <citation type="submission" date="2013-08" db="EMBL/GenBank/DDBJ databases">
        <authorList>
            <person name="Mendez C."/>
            <person name="Richter M."/>
            <person name="Ferrer M."/>
            <person name="Sanchez J."/>
        </authorList>
    </citation>
    <scope>NUCLEOTIDE SEQUENCE</scope>
</reference>
<evidence type="ECO:0000259" key="4">
    <source>
        <dbReference type="PROSITE" id="PS51695"/>
    </source>
</evidence>
<gene>
    <name evidence="5" type="ORF">B1A_00993</name>
</gene>
<dbReference type="GO" id="GO:0008240">
    <property type="term" value="F:tripeptidyl-peptidase activity"/>
    <property type="evidence" value="ECO:0007669"/>
    <property type="project" value="TreeGrafter"/>
</dbReference>
<evidence type="ECO:0000313" key="5">
    <source>
        <dbReference type="EMBL" id="EQD80338.1"/>
    </source>
</evidence>
<dbReference type="InterPro" id="IPR036852">
    <property type="entry name" value="Peptidase_S8/S53_dom_sf"/>
</dbReference>
<dbReference type="PANTHER" id="PTHR14218:SF15">
    <property type="entry name" value="TRIPEPTIDYL-PEPTIDASE 1"/>
    <property type="match status" value="1"/>
</dbReference>
<accession>T1CFB7</accession>